<reference evidence="2" key="1">
    <citation type="submission" date="2019-11" db="EMBL/GenBank/DDBJ databases">
        <title>The nuclear and mitochondrial genomes of Frieseomelitta varia - a highly eusocial stingless bee (Meliponini) with a permanently sterile worker caste.</title>
        <authorList>
            <person name="Freitas F.C.P."/>
            <person name="Lourenco A.P."/>
            <person name="Nunes F.M.F."/>
            <person name="Paschoal A.R."/>
            <person name="Abreu F.C.P."/>
            <person name="Barbin F.O."/>
            <person name="Bataglia L."/>
            <person name="Cardoso-Junior C.A.M."/>
            <person name="Cervoni M.S."/>
            <person name="Silva S.R."/>
            <person name="Dalarmi F."/>
            <person name="Del Lama M.A."/>
            <person name="Depintor T.S."/>
            <person name="Ferreira K.M."/>
            <person name="Goria P.S."/>
            <person name="Jaskot M.C."/>
            <person name="Lago D.C."/>
            <person name="Luna-Lucena D."/>
            <person name="Moda L.M."/>
            <person name="Nascimento L."/>
            <person name="Pedrino M."/>
            <person name="Rabico F.O."/>
            <person name="Sanches F.C."/>
            <person name="Santos D.E."/>
            <person name="Santos C.G."/>
            <person name="Vieira J."/>
            <person name="Lopes T.F."/>
            <person name="Barchuk A.R."/>
            <person name="Hartfelder K."/>
            <person name="Simoes Z.L.P."/>
            <person name="Bitondi M.M.G."/>
            <person name="Pinheiro D.G."/>
        </authorList>
    </citation>
    <scope>NUCLEOTIDE SEQUENCE</scope>
    <source>
        <strain evidence="2">USP_RPSP 00005682</strain>
        <tissue evidence="2">Whole individual</tissue>
    </source>
</reference>
<dbReference type="Proteomes" id="UP000655588">
    <property type="component" value="Unassembled WGS sequence"/>
</dbReference>
<feature type="compositionally biased region" description="Basic residues" evidence="1">
    <location>
        <begin position="64"/>
        <end position="76"/>
    </location>
</feature>
<gene>
    <name evidence="2" type="ORF">E2986_06840</name>
</gene>
<name>A0A833SBJ5_9HYME</name>
<evidence type="ECO:0000313" key="3">
    <source>
        <dbReference type="Proteomes" id="UP000655588"/>
    </source>
</evidence>
<organism evidence="2 3">
    <name type="scientific">Frieseomelitta varia</name>
    <dbReference type="NCBI Taxonomy" id="561572"/>
    <lineage>
        <taxon>Eukaryota</taxon>
        <taxon>Metazoa</taxon>
        <taxon>Ecdysozoa</taxon>
        <taxon>Arthropoda</taxon>
        <taxon>Hexapoda</taxon>
        <taxon>Insecta</taxon>
        <taxon>Pterygota</taxon>
        <taxon>Neoptera</taxon>
        <taxon>Endopterygota</taxon>
        <taxon>Hymenoptera</taxon>
        <taxon>Apocrita</taxon>
        <taxon>Aculeata</taxon>
        <taxon>Apoidea</taxon>
        <taxon>Anthophila</taxon>
        <taxon>Apidae</taxon>
        <taxon>Frieseomelitta</taxon>
    </lineage>
</organism>
<proteinExistence type="predicted"/>
<dbReference type="AlphaFoldDB" id="A0A833SBJ5"/>
<feature type="compositionally biased region" description="Basic and acidic residues" evidence="1">
    <location>
        <begin position="77"/>
        <end position="95"/>
    </location>
</feature>
<evidence type="ECO:0000256" key="1">
    <source>
        <dbReference type="SAM" id="MobiDB-lite"/>
    </source>
</evidence>
<dbReference type="EMBL" id="WNWW01000195">
    <property type="protein sequence ID" value="KAF3428840.1"/>
    <property type="molecule type" value="Genomic_DNA"/>
</dbReference>
<evidence type="ECO:0000313" key="2">
    <source>
        <dbReference type="EMBL" id="KAF3428840.1"/>
    </source>
</evidence>
<feature type="region of interest" description="Disordered" evidence="1">
    <location>
        <begin position="34"/>
        <end position="103"/>
    </location>
</feature>
<sequence length="122" mass="14413">MLHLNNMILKRDNSILKKKSLLKTADQLKIKGLCEVPESRDGPPSVSLSSPPREPGTPRINFTKLKRHHQRYKRPRTTFEPRATDSRHYDRYKEEESNENYDWENKEVSIDNVNEREALEKP</sequence>
<accession>A0A833SBJ5</accession>
<protein>
    <submittedName>
        <fullName evidence="2">Uncharacterized protein</fullName>
    </submittedName>
</protein>
<keyword evidence="3" id="KW-1185">Reference proteome</keyword>
<comment type="caution">
    <text evidence="2">The sequence shown here is derived from an EMBL/GenBank/DDBJ whole genome shotgun (WGS) entry which is preliminary data.</text>
</comment>